<dbReference type="RefSeq" id="WP_007554365.1">
    <property type="nucleotide sequence ID" value="NZ_AENT01000012.1"/>
</dbReference>
<dbReference type="HAMAP" id="MF_00111">
    <property type="entry name" value="MurA"/>
    <property type="match status" value="1"/>
</dbReference>
<dbReference type="PANTHER" id="PTHR43783:SF1">
    <property type="entry name" value="UDP-N-ACETYLGLUCOSAMINE 1-CARBOXYVINYLTRANSFERASE"/>
    <property type="match status" value="1"/>
</dbReference>
<evidence type="ECO:0000256" key="5">
    <source>
        <dbReference type="ARBA" id="ARBA00022679"/>
    </source>
</evidence>
<evidence type="ECO:0000256" key="12">
    <source>
        <dbReference type="HAMAP-Rule" id="MF_00111"/>
    </source>
</evidence>
<dbReference type="GO" id="GO:0051301">
    <property type="term" value="P:cell division"/>
    <property type="evidence" value="ECO:0007669"/>
    <property type="project" value="UniProtKB-KW"/>
</dbReference>
<evidence type="ECO:0000256" key="11">
    <source>
        <dbReference type="ARBA" id="ARBA00047527"/>
    </source>
</evidence>
<name>E4L852_9FIRM</name>
<dbReference type="eggNOG" id="COG0766">
    <property type="taxonomic scope" value="Bacteria"/>
</dbReference>
<keyword evidence="9 12" id="KW-0961">Cell wall biogenesis/degradation</keyword>
<feature type="binding site" evidence="12">
    <location>
        <position position="327"/>
    </location>
    <ligand>
        <name>UDP-N-acetyl-alpha-D-glucosamine</name>
        <dbReference type="ChEBI" id="CHEBI:57705"/>
    </ligand>
</feature>
<dbReference type="PANTHER" id="PTHR43783">
    <property type="entry name" value="UDP-N-ACETYLGLUCOSAMINE 1-CARBOXYVINYLTRANSFERASE"/>
    <property type="match status" value="1"/>
</dbReference>
<comment type="caution">
    <text evidence="14">The sequence shown here is derived from an EMBL/GenBank/DDBJ whole genome shotgun (WGS) entry which is preliminary data.</text>
</comment>
<evidence type="ECO:0000256" key="1">
    <source>
        <dbReference type="ARBA" id="ARBA00004496"/>
    </source>
</evidence>
<dbReference type="CDD" id="cd01555">
    <property type="entry name" value="UdpNAET"/>
    <property type="match status" value="1"/>
</dbReference>
<comment type="catalytic activity">
    <reaction evidence="11 12">
        <text>phosphoenolpyruvate + UDP-N-acetyl-alpha-D-glucosamine = UDP-N-acetyl-3-O-(1-carboxyvinyl)-alpha-D-glucosamine + phosphate</text>
        <dbReference type="Rhea" id="RHEA:18681"/>
        <dbReference type="ChEBI" id="CHEBI:43474"/>
        <dbReference type="ChEBI" id="CHEBI:57705"/>
        <dbReference type="ChEBI" id="CHEBI:58702"/>
        <dbReference type="ChEBI" id="CHEBI:68483"/>
        <dbReference type="EC" id="2.5.1.7"/>
    </reaction>
</comment>
<comment type="pathway">
    <text evidence="2 12">Cell wall biogenesis; peptidoglycan biosynthesis.</text>
</comment>
<dbReference type="InterPro" id="IPR036968">
    <property type="entry name" value="Enolpyruvate_Tfrase_sf"/>
</dbReference>
<protein>
    <recommendedName>
        <fullName evidence="12">UDP-N-acetylglucosamine 1-carboxyvinyltransferase</fullName>
        <ecNumber evidence="12">2.5.1.7</ecNumber>
    </recommendedName>
    <alternativeName>
        <fullName evidence="12">Enoylpyruvate transferase</fullName>
    </alternativeName>
    <alternativeName>
        <fullName evidence="12">UDP-N-acetylglucosamine enolpyruvyl transferase</fullName>
        <shortName evidence="12">EPT</shortName>
    </alternativeName>
</protein>
<comment type="subcellular location">
    <subcellularLocation>
        <location evidence="1 12">Cytoplasm</location>
    </subcellularLocation>
</comment>
<evidence type="ECO:0000256" key="3">
    <source>
        <dbReference type="ARBA" id="ARBA00022490"/>
    </source>
</evidence>
<accession>E4L852</accession>
<keyword evidence="3 12" id="KW-0963">Cytoplasm</keyword>
<proteinExistence type="inferred from homology"/>
<dbReference type="GO" id="GO:0071555">
    <property type="term" value="P:cell wall organization"/>
    <property type="evidence" value="ECO:0007669"/>
    <property type="project" value="UniProtKB-KW"/>
</dbReference>
<dbReference type="InterPro" id="IPR050068">
    <property type="entry name" value="MurA_subfamily"/>
</dbReference>
<comment type="similarity">
    <text evidence="10 12">Belongs to the EPSP synthase family. MurA subfamily.</text>
</comment>
<evidence type="ECO:0000256" key="2">
    <source>
        <dbReference type="ARBA" id="ARBA00004752"/>
    </source>
</evidence>
<feature type="binding site" evidence="12">
    <location>
        <begin position="121"/>
        <end position="125"/>
    </location>
    <ligand>
        <name>UDP-N-acetyl-alpha-D-glucosamine</name>
        <dbReference type="ChEBI" id="CHEBI:57705"/>
    </ligand>
</feature>
<evidence type="ECO:0000259" key="13">
    <source>
        <dbReference type="Pfam" id="PF00275"/>
    </source>
</evidence>
<dbReference type="InterPro" id="IPR001986">
    <property type="entry name" value="Enolpyruvate_Tfrase_dom"/>
</dbReference>
<keyword evidence="4 12" id="KW-0132">Cell division</keyword>
<evidence type="ECO:0000256" key="6">
    <source>
        <dbReference type="ARBA" id="ARBA00022960"/>
    </source>
</evidence>
<dbReference type="OrthoDB" id="9803760at2"/>
<feature type="domain" description="Enolpyruvate transferase" evidence="13">
    <location>
        <begin position="7"/>
        <end position="406"/>
    </location>
</feature>
<evidence type="ECO:0000313" key="14">
    <source>
        <dbReference type="EMBL" id="EFR42958.1"/>
    </source>
</evidence>
<dbReference type="Proteomes" id="UP000004594">
    <property type="component" value="Unassembled WGS sequence"/>
</dbReference>
<dbReference type="UniPathway" id="UPA00219"/>
<feature type="binding site" evidence="12">
    <location>
        <begin position="22"/>
        <end position="23"/>
    </location>
    <ligand>
        <name>phosphoenolpyruvate</name>
        <dbReference type="ChEBI" id="CHEBI:58702"/>
    </ligand>
</feature>
<organism evidence="14 15">
    <name type="scientific">Dialister micraerophilus UPII 345-E</name>
    <dbReference type="NCBI Taxonomy" id="910314"/>
    <lineage>
        <taxon>Bacteria</taxon>
        <taxon>Bacillati</taxon>
        <taxon>Bacillota</taxon>
        <taxon>Negativicutes</taxon>
        <taxon>Veillonellales</taxon>
        <taxon>Veillonellaceae</taxon>
        <taxon>Dialister</taxon>
    </lineage>
</organism>
<keyword evidence="5 12" id="KW-0808">Transferase</keyword>
<dbReference type="AlphaFoldDB" id="E4L852"/>
<dbReference type="InterPro" id="IPR013792">
    <property type="entry name" value="RNA3'P_cycl/enolpyr_Trfase_a/b"/>
</dbReference>
<dbReference type="GO" id="GO:0009252">
    <property type="term" value="P:peptidoglycan biosynthetic process"/>
    <property type="evidence" value="ECO:0007669"/>
    <property type="project" value="UniProtKB-UniRule"/>
</dbReference>
<reference evidence="14 15" key="1">
    <citation type="submission" date="2010-11" db="EMBL/GenBank/DDBJ databases">
        <authorList>
            <person name="Durkin A.S."/>
            <person name="Madupu R."/>
            <person name="Torralba M."/>
            <person name="Gillis M."/>
            <person name="Methe B."/>
            <person name="Sutton G."/>
            <person name="Nelson K.E."/>
        </authorList>
    </citation>
    <scope>NUCLEOTIDE SEQUENCE [LARGE SCALE GENOMIC DNA]</scope>
    <source>
        <strain evidence="14 15">UPII 345-E</strain>
    </source>
</reference>
<feature type="modified residue" description="2-(S-cysteinyl)pyruvic acid O-phosphothioketal" evidence="12">
    <location>
        <position position="116"/>
    </location>
</feature>
<dbReference type="FunFam" id="3.65.10.10:FF:000001">
    <property type="entry name" value="UDP-N-acetylglucosamine 1-carboxyvinyltransferase"/>
    <property type="match status" value="1"/>
</dbReference>
<keyword evidence="7 12" id="KW-0573">Peptidoglycan synthesis</keyword>
<feature type="binding site" evidence="12">
    <location>
        <position position="305"/>
    </location>
    <ligand>
        <name>UDP-N-acetyl-alpha-D-glucosamine</name>
        <dbReference type="ChEBI" id="CHEBI:57705"/>
    </ligand>
</feature>
<dbReference type="GO" id="GO:0008360">
    <property type="term" value="P:regulation of cell shape"/>
    <property type="evidence" value="ECO:0007669"/>
    <property type="project" value="UniProtKB-KW"/>
</dbReference>
<evidence type="ECO:0000256" key="4">
    <source>
        <dbReference type="ARBA" id="ARBA00022618"/>
    </source>
</evidence>
<keyword evidence="6 12" id="KW-0133">Cell shape</keyword>
<dbReference type="NCBIfam" id="TIGR01072">
    <property type="entry name" value="murA"/>
    <property type="match status" value="1"/>
</dbReference>
<dbReference type="Pfam" id="PF00275">
    <property type="entry name" value="EPSP_synthase"/>
    <property type="match status" value="1"/>
</dbReference>
<comment type="caution">
    <text evidence="12">Lacks conserved residue(s) required for the propagation of feature annotation.</text>
</comment>
<sequence length="417" mass="44202">MERLLIKGGKPLHGSVRVSSAKNAVLPIIVATLLPSTPATVLDVPDLDDVITICSVLESLGVIVKKQGSSLTFDASGLNKSEASYELMSRMRASFLIMGPLLSKMGYAKIALPGGCMIGSRPIDLHLKAFEALGAKITVGNGFVEGYAPQGLKGTTIYLDFPSVGATENILMAAVLAEGRTIIENAAEEPEIVDLVTFLSSMGANIKGAGTNVIRIEGVKELKGISHTVIPDRIEAGTYMIAAAMAGGDVTIENVLTEHLKPLLAKLSEAGVKVIKDIDSVRVISDGNINSTDIKTMPYPGFPTDLQAQFMALMTVSNGESKITETVFENRFMHVGELRRMGASIQVEGRCATVRGVPFLNGAFVRATDLRAGAALVLAGLAAHGETEIGELHHIDRGYDHLVEKLQGLGAEISRVE</sequence>
<feature type="active site" description="Proton donor" evidence="12">
    <location>
        <position position="116"/>
    </location>
</feature>
<dbReference type="InterPro" id="IPR005750">
    <property type="entry name" value="UDP_GlcNAc_COvinyl_MurA"/>
</dbReference>
<dbReference type="EC" id="2.5.1.7" evidence="12"/>
<comment type="function">
    <text evidence="12">Cell wall formation. Adds enolpyruvyl to UDP-N-acetylglucosamine.</text>
</comment>
<dbReference type="GO" id="GO:0008760">
    <property type="term" value="F:UDP-N-acetylglucosamine 1-carboxyvinyltransferase activity"/>
    <property type="evidence" value="ECO:0007669"/>
    <property type="project" value="UniProtKB-UniRule"/>
</dbReference>
<feature type="binding site" evidence="12">
    <location>
        <position position="92"/>
    </location>
    <ligand>
        <name>UDP-N-acetyl-alpha-D-glucosamine</name>
        <dbReference type="ChEBI" id="CHEBI:57705"/>
    </ligand>
</feature>
<evidence type="ECO:0000256" key="10">
    <source>
        <dbReference type="ARBA" id="ARBA00038367"/>
    </source>
</evidence>
<dbReference type="Gene3D" id="3.65.10.10">
    <property type="entry name" value="Enolpyruvate transferase domain"/>
    <property type="match status" value="2"/>
</dbReference>
<evidence type="ECO:0000256" key="7">
    <source>
        <dbReference type="ARBA" id="ARBA00022984"/>
    </source>
</evidence>
<dbReference type="SUPFAM" id="SSF55205">
    <property type="entry name" value="EPT/RTPC-like"/>
    <property type="match status" value="1"/>
</dbReference>
<evidence type="ECO:0000256" key="9">
    <source>
        <dbReference type="ARBA" id="ARBA00023316"/>
    </source>
</evidence>
<keyword evidence="8 12" id="KW-0131">Cell cycle</keyword>
<keyword evidence="12" id="KW-0670">Pyruvate</keyword>
<dbReference type="GO" id="GO:0005737">
    <property type="term" value="C:cytoplasm"/>
    <property type="evidence" value="ECO:0007669"/>
    <property type="project" value="UniProtKB-SubCell"/>
</dbReference>
<dbReference type="GO" id="GO:0019277">
    <property type="term" value="P:UDP-N-acetylgalactosamine biosynthetic process"/>
    <property type="evidence" value="ECO:0007669"/>
    <property type="project" value="InterPro"/>
</dbReference>
<dbReference type="EMBL" id="AENT01000012">
    <property type="protein sequence ID" value="EFR42958.1"/>
    <property type="molecule type" value="Genomic_DNA"/>
</dbReference>
<gene>
    <name evidence="12 14" type="primary">murA</name>
    <name evidence="14" type="ORF">HMPREF9220_1034</name>
</gene>
<evidence type="ECO:0000256" key="8">
    <source>
        <dbReference type="ARBA" id="ARBA00023306"/>
    </source>
</evidence>
<evidence type="ECO:0000313" key="15">
    <source>
        <dbReference type="Proteomes" id="UP000004594"/>
    </source>
</evidence>
<dbReference type="NCBIfam" id="NF006873">
    <property type="entry name" value="PRK09369.1"/>
    <property type="match status" value="1"/>
</dbReference>